<feature type="region of interest" description="Disordered" evidence="5">
    <location>
        <begin position="120"/>
        <end position="165"/>
    </location>
</feature>
<dbReference type="AlphaFoldDB" id="A0A9P5YDJ4"/>
<gene>
    <name evidence="7" type="ORF">BDZ94DRAFT_1249991</name>
</gene>
<sequence>MSTTDPLQTLRQAIQSHSPITYADASGSPSPSLASASHLVFSTDLSLPKSTPTRYLKPGASKDFFSLEAIYLAWLLRDAPGAEYMKQARENGLAVGFVSVTERKDVVDWLEGRAGGEGRVVPLPVAGSTTPPSTPPSSSRHQAFSSTPLKSTSIIPTTTTSPTKRRYVADPHDIDVVKKIKQNEVELRDRNTVLRGTKPNNFSSIRTVYAEKLKKLKDASKTGAIPPPAAPPQDPKMQARKARNNYPIIMISSSPTALITMHNVKRFLQESTFEPSQAARARATAEGNTRPEDLIAIYRKRTTIDSSGKETETHARYFVVDSVEALGKFGVDAWERVVCVMTTGQAWQFRPYKWNEPIGLFHHVKGIYVSWSNDPPNTKIKDWNVTELKIDPHRRHVDKSVVAHFWKTLDTWIMANKPWLIKV</sequence>
<dbReference type="InterPro" id="IPR038103">
    <property type="entry name" value="CDC73_C_sf"/>
</dbReference>
<evidence type="ECO:0000259" key="6">
    <source>
        <dbReference type="Pfam" id="PF05179"/>
    </source>
</evidence>
<dbReference type="Gene3D" id="3.40.50.11990">
    <property type="entry name" value="RNA polymerase II accessory factor, Cdc73 C-terminal domain"/>
    <property type="match status" value="1"/>
</dbReference>
<evidence type="ECO:0000313" key="7">
    <source>
        <dbReference type="EMBL" id="KAF9466872.1"/>
    </source>
</evidence>
<dbReference type="InterPro" id="IPR007852">
    <property type="entry name" value="Cdc73/Parafibromin"/>
</dbReference>
<evidence type="ECO:0000256" key="1">
    <source>
        <dbReference type="ARBA" id="ARBA00004123"/>
    </source>
</evidence>
<evidence type="ECO:0000256" key="2">
    <source>
        <dbReference type="ARBA" id="ARBA00010427"/>
    </source>
</evidence>
<comment type="caution">
    <text evidence="7">The sequence shown here is derived from an EMBL/GenBank/DDBJ whole genome shotgun (WGS) entry which is preliminary data.</text>
</comment>
<comment type="subcellular location">
    <subcellularLocation>
        <location evidence="1">Nucleus</location>
    </subcellularLocation>
</comment>
<dbReference type="PANTHER" id="PTHR12466">
    <property type="entry name" value="CDC73 DOMAIN PROTEIN"/>
    <property type="match status" value="1"/>
</dbReference>
<dbReference type="EMBL" id="MU150239">
    <property type="protein sequence ID" value="KAF9466872.1"/>
    <property type="molecule type" value="Genomic_DNA"/>
</dbReference>
<dbReference type="FunFam" id="3.40.50.11990:FF:000004">
    <property type="entry name" value="Potential RNA Pol II elongation accessory factor"/>
    <property type="match status" value="1"/>
</dbReference>
<evidence type="ECO:0000313" key="8">
    <source>
        <dbReference type="Proteomes" id="UP000807353"/>
    </source>
</evidence>
<proteinExistence type="inferred from homology"/>
<reference evidence="7" key="1">
    <citation type="submission" date="2020-11" db="EMBL/GenBank/DDBJ databases">
        <authorList>
            <consortium name="DOE Joint Genome Institute"/>
            <person name="Ahrendt S."/>
            <person name="Riley R."/>
            <person name="Andreopoulos W."/>
            <person name="Labutti K."/>
            <person name="Pangilinan J."/>
            <person name="Ruiz-Duenas F.J."/>
            <person name="Barrasa J.M."/>
            <person name="Sanchez-Garcia M."/>
            <person name="Camarero S."/>
            <person name="Miyauchi S."/>
            <person name="Serrano A."/>
            <person name="Linde D."/>
            <person name="Babiker R."/>
            <person name="Drula E."/>
            <person name="Ayuso-Fernandez I."/>
            <person name="Pacheco R."/>
            <person name="Padilla G."/>
            <person name="Ferreira P."/>
            <person name="Barriuso J."/>
            <person name="Kellner H."/>
            <person name="Castanera R."/>
            <person name="Alfaro M."/>
            <person name="Ramirez L."/>
            <person name="Pisabarro A.G."/>
            <person name="Kuo A."/>
            <person name="Tritt A."/>
            <person name="Lipzen A."/>
            <person name="He G."/>
            <person name="Yan M."/>
            <person name="Ng V."/>
            <person name="Cullen D."/>
            <person name="Martin F."/>
            <person name="Rosso M.-N."/>
            <person name="Henrissat B."/>
            <person name="Hibbett D."/>
            <person name="Martinez A.T."/>
            <person name="Grigoriev I.V."/>
        </authorList>
    </citation>
    <scope>NUCLEOTIDE SEQUENCE</scope>
    <source>
        <strain evidence="7">CBS 247.69</strain>
    </source>
</reference>
<dbReference type="GO" id="GO:0032968">
    <property type="term" value="P:positive regulation of transcription elongation by RNA polymerase II"/>
    <property type="evidence" value="ECO:0007669"/>
    <property type="project" value="TreeGrafter"/>
</dbReference>
<keyword evidence="4" id="KW-0539">Nucleus</keyword>
<dbReference type="Pfam" id="PF05179">
    <property type="entry name" value="CDC73_C"/>
    <property type="match status" value="1"/>
</dbReference>
<evidence type="ECO:0000256" key="3">
    <source>
        <dbReference type="ARBA" id="ARBA00023163"/>
    </source>
</evidence>
<feature type="compositionally biased region" description="Low complexity" evidence="5">
    <location>
        <begin position="128"/>
        <end position="162"/>
    </location>
</feature>
<comment type="similarity">
    <text evidence="2">Belongs to the CDC73 family.</text>
</comment>
<dbReference type="GO" id="GO:0016593">
    <property type="term" value="C:Cdc73/Paf1 complex"/>
    <property type="evidence" value="ECO:0007669"/>
    <property type="project" value="InterPro"/>
</dbReference>
<name>A0A9P5YDJ4_9AGAR</name>
<dbReference type="GO" id="GO:0006368">
    <property type="term" value="P:transcription elongation by RNA polymerase II"/>
    <property type="evidence" value="ECO:0007669"/>
    <property type="project" value="InterPro"/>
</dbReference>
<keyword evidence="8" id="KW-1185">Reference proteome</keyword>
<evidence type="ECO:0000256" key="5">
    <source>
        <dbReference type="SAM" id="MobiDB-lite"/>
    </source>
</evidence>
<feature type="domain" description="Cell division control protein 73 C-terminal" evidence="6">
    <location>
        <begin position="244"/>
        <end position="412"/>
    </location>
</feature>
<protein>
    <submittedName>
        <fullName evidence="7">RNA polymerase II-associated protein</fullName>
    </submittedName>
</protein>
<organism evidence="7 8">
    <name type="scientific">Collybia nuda</name>
    <dbReference type="NCBI Taxonomy" id="64659"/>
    <lineage>
        <taxon>Eukaryota</taxon>
        <taxon>Fungi</taxon>
        <taxon>Dikarya</taxon>
        <taxon>Basidiomycota</taxon>
        <taxon>Agaricomycotina</taxon>
        <taxon>Agaricomycetes</taxon>
        <taxon>Agaricomycetidae</taxon>
        <taxon>Agaricales</taxon>
        <taxon>Tricholomatineae</taxon>
        <taxon>Clitocybaceae</taxon>
        <taxon>Collybia</taxon>
    </lineage>
</organism>
<dbReference type="GO" id="GO:0000993">
    <property type="term" value="F:RNA polymerase II complex binding"/>
    <property type="evidence" value="ECO:0007669"/>
    <property type="project" value="TreeGrafter"/>
</dbReference>
<dbReference type="Proteomes" id="UP000807353">
    <property type="component" value="Unassembled WGS sequence"/>
</dbReference>
<keyword evidence="3" id="KW-0804">Transcription</keyword>
<accession>A0A9P5YDJ4</accession>
<dbReference type="OrthoDB" id="2186602at2759"/>
<dbReference type="PANTHER" id="PTHR12466:SF8">
    <property type="entry name" value="PARAFIBROMIN"/>
    <property type="match status" value="1"/>
</dbReference>
<dbReference type="InterPro" id="IPR031336">
    <property type="entry name" value="CDC73_C"/>
</dbReference>
<evidence type="ECO:0000256" key="4">
    <source>
        <dbReference type="ARBA" id="ARBA00023242"/>
    </source>
</evidence>